<dbReference type="EMBL" id="JARKIB010000078">
    <property type="protein sequence ID" value="KAJ7747011.1"/>
    <property type="molecule type" value="Genomic_DNA"/>
</dbReference>
<sequence length="211" mass="23057">MTPIPSPIPNPPFANIANVVPPPPQDPPTIDDVIRAKVYAQRALVAELYPDQIDDATIAGALVYQDSILAASSAGAAAPPWFGDAMKQALEPIEKALDDVKQRCRQLNTRLNDIDARFDTNALVNDFYDTELQPHVRRWTPFVAVPFPDGKLPADDLTTPTPLTDANIILQLHHDELQAYCDGYYPQQGYGNGQRQPTTEALCQAIGCAPV</sequence>
<accession>A0AAD7IN82</accession>
<proteinExistence type="inferred from homology"/>
<gene>
    <name evidence="3" type="ORF">B0H16DRAFT_1852004</name>
</gene>
<comment type="similarity">
    <text evidence="1">Belongs to the UPF0612 family.</text>
</comment>
<evidence type="ECO:0000259" key="2">
    <source>
        <dbReference type="Pfam" id="PF08593"/>
    </source>
</evidence>
<feature type="domain" description="Mug135-like C-terminal" evidence="2">
    <location>
        <begin position="138"/>
        <end position="208"/>
    </location>
</feature>
<comment type="caution">
    <text evidence="3">The sequence shown here is derived from an EMBL/GenBank/DDBJ whole genome shotgun (WGS) entry which is preliminary data.</text>
</comment>
<evidence type="ECO:0000256" key="1">
    <source>
        <dbReference type="ARBA" id="ARBA00005788"/>
    </source>
</evidence>
<reference evidence="3" key="1">
    <citation type="submission" date="2023-03" db="EMBL/GenBank/DDBJ databases">
        <title>Massive genome expansion in bonnet fungi (Mycena s.s.) driven by repeated elements and novel gene families across ecological guilds.</title>
        <authorList>
            <consortium name="Lawrence Berkeley National Laboratory"/>
            <person name="Harder C.B."/>
            <person name="Miyauchi S."/>
            <person name="Viragh M."/>
            <person name="Kuo A."/>
            <person name="Thoen E."/>
            <person name="Andreopoulos B."/>
            <person name="Lu D."/>
            <person name="Skrede I."/>
            <person name="Drula E."/>
            <person name="Henrissat B."/>
            <person name="Morin E."/>
            <person name="Kohler A."/>
            <person name="Barry K."/>
            <person name="LaButti K."/>
            <person name="Morin E."/>
            <person name="Salamov A."/>
            <person name="Lipzen A."/>
            <person name="Mereny Z."/>
            <person name="Hegedus B."/>
            <person name="Baldrian P."/>
            <person name="Stursova M."/>
            <person name="Weitz H."/>
            <person name="Taylor A."/>
            <person name="Grigoriev I.V."/>
            <person name="Nagy L.G."/>
            <person name="Martin F."/>
            <person name="Kauserud H."/>
        </authorList>
    </citation>
    <scope>NUCLEOTIDE SEQUENCE</scope>
    <source>
        <strain evidence="3">CBHHK182m</strain>
    </source>
</reference>
<dbReference type="AlphaFoldDB" id="A0AAD7IN82"/>
<dbReference type="Pfam" id="PF08593">
    <property type="entry name" value="Mug135_C"/>
    <property type="match status" value="1"/>
</dbReference>
<evidence type="ECO:0000313" key="4">
    <source>
        <dbReference type="Proteomes" id="UP001215598"/>
    </source>
</evidence>
<name>A0AAD7IN82_9AGAR</name>
<dbReference type="InterPro" id="IPR013902">
    <property type="entry name" value="Mug135-like_C"/>
</dbReference>
<organism evidence="3 4">
    <name type="scientific">Mycena metata</name>
    <dbReference type="NCBI Taxonomy" id="1033252"/>
    <lineage>
        <taxon>Eukaryota</taxon>
        <taxon>Fungi</taxon>
        <taxon>Dikarya</taxon>
        <taxon>Basidiomycota</taxon>
        <taxon>Agaricomycotina</taxon>
        <taxon>Agaricomycetes</taxon>
        <taxon>Agaricomycetidae</taxon>
        <taxon>Agaricales</taxon>
        <taxon>Marasmiineae</taxon>
        <taxon>Mycenaceae</taxon>
        <taxon>Mycena</taxon>
    </lineage>
</organism>
<protein>
    <recommendedName>
        <fullName evidence="2">Mug135-like C-terminal domain-containing protein</fullName>
    </recommendedName>
</protein>
<evidence type="ECO:0000313" key="3">
    <source>
        <dbReference type="EMBL" id="KAJ7747011.1"/>
    </source>
</evidence>
<dbReference type="Proteomes" id="UP001215598">
    <property type="component" value="Unassembled WGS sequence"/>
</dbReference>
<keyword evidence="4" id="KW-1185">Reference proteome</keyword>